<accession>A0A9W9I3T6</accession>
<sequence length="284" mass="32230">MNDYSRDVELGQEQYALQDRSNMSAVLRKRRKVNQELQHIAQKRGQLHPAQQALLDSTTSQQDYDAGVRIGSIKEEIAGSFQRVRGIVAELKRDADMTNPRIQEQVQLTSENVQRQIQAYIQAQRDFEDKLRSQVRRRYEIAHQDATPEEVTAGVENIIHGGEQAFKVHGMRTAQATEIQNAVSQRSAAIRKIEQDLLTLSEMYHDVGALVEQQARPVQNIEQKADITYQNNKKANEHLSKAIISLRNANKYKWWILLVCILIVAIIVAAYFGALCSTGHCPGQ</sequence>
<reference evidence="4" key="2">
    <citation type="journal article" date="2023" name="IMA Fungus">
        <title>Comparative genomic study of the Penicillium genus elucidates a diverse pangenome and 15 lateral gene transfer events.</title>
        <authorList>
            <person name="Petersen C."/>
            <person name="Sorensen T."/>
            <person name="Nielsen M.R."/>
            <person name="Sondergaard T.E."/>
            <person name="Sorensen J.L."/>
            <person name="Fitzpatrick D.A."/>
            <person name="Frisvad J.C."/>
            <person name="Nielsen K.L."/>
        </authorList>
    </citation>
    <scope>NUCLEOTIDE SEQUENCE</scope>
    <source>
        <strain evidence="4">IBT 26290</strain>
    </source>
</reference>
<name>A0A9W9I3T6_9EURO</name>
<proteinExistence type="inferred from homology"/>
<gene>
    <name evidence="4" type="ORF">N7482_005044</name>
</gene>
<keyword evidence="2" id="KW-0812">Transmembrane</keyword>
<dbReference type="GO" id="GO:0031201">
    <property type="term" value="C:SNARE complex"/>
    <property type="evidence" value="ECO:0007669"/>
    <property type="project" value="TreeGrafter"/>
</dbReference>
<feature type="transmembrane region" description="Helical" evidence="2">
    <location>
        <begin position="254"/>
        <end position="274"/>
    </location>
</feature>
<dbReference type="Pfam" id="PF05739">
    <property type="entry name" value="SNARE"/>
    <property type="match status" value="1"/>
</dbReference>
<dbReference type="GO" id="GO:0006886">
    <property type="term" value="P:intracellular protein transport"/>
    <property type="evidence" value="ECO:0007669"/>
    <property type="project" value="TreeGrafter"/>
</dbReference>
<dbReference type="GO" id="GO:0006887">
    <property type="term" value="P:exocytosis"/>
    <property type="evidence" value="ECO:0007669"/>
    <property type="project" value="TreeGrafter"/>
</dbReference>
<keyword evidence="2" id="KW-0472">Membrane</keyword>
<dbReference type="GO" id="GO:0000149">
    <property type="term" value="F:SNARE binding"/>
    <property type="evidence" value="ECO:0007669"/>
    <property type="project" value="TreeGrafter"/>
</dbReference>
<evidence type="ECO:0000256" key="2">
    <source>
        <dbReference type="SAM" id="Phobius"/>
    </source>
</evidence>
<dbReference type="InterPro" id="IPR000727">
    <property type="entry name" value="T_SNARE_dom"/>
</dbReference>
<dbReference type="InterPro" id="IPR045242">
    <property type="entry name" value="Syntaxin"/>
</dbReference>
<dbReference type="InterPro" id="IPR010989">
    <property type="entry name" value="SNARE"/>
</dbReference>
<dbReference type="Proteomes" id="UP001149163">
    <property type="component" value="Unassembled WGS sequence"/>
</dbReference>
<dbReference type="SMART" id="SM00397">
    <property type="entry name" value="t_SNARE"/>
    <property type="match status" value="1"/>
</dbReference>
<dbReference type="GO" id="GO:0005886">
    <property type="term" value="C:plasma membrane"/>
    <property type="evidence" value="ECO:0007669"/>
    <property type="project" value="TreeGrafter"/>
</dbReference>
<evidence type="ECO:0000256" key="1">
    <source>
        <dbReference type="ARBA" id="ARBA00009063"/>
    </source>
</evidence>
<dbReference type="Gene3D" id="1.20.58.70">
    <property type="match status" value="1"/>
</dbReference>
<dbReference type="PANTHER" id="PTHR19957">
    <property type="entry name" value="SYNTAXIN"/>
    <property type="match status" value="1"/>
</dbReference>
<dbReference type="GO" id="GO:0048278">
    <property type="term" value="P:vesicle docking"/>
    <property type="evidence" value="ECO:0007669"/>
    <property type="project" value="TreeGrafter"/>
</dbReference>
<feature type="domain" description="T-SNARE coiled-coil homology" evidence="3">
    <location>
        <begin position="180"/>
        <end position="242"/>
    </location>
</feature>
<dbReference type="SUPFAM" id="SSF47661">
    <property type="entry name" value="t-snare proteins"/>
    <property type="match status" value="1"/>
</dbReference>
<dbReference type="GO" id="GO:0012505">
    <property type="term" value="C:endomembrane system"/>
    <property type="evidence" value="ECO:0007669"/>
    <property type="project" value="TreeGrafter"/>
</dbReference>
<protein>
    <submittedName>
        <fullName evidence="4">SNARE domain protein</fullName>
    </submittedName>
</protein>
<evidence type="ECO:0000259" key="3">
    <source>
        <dbReference type="PROSITE" id="PS50192"/>
    </source>
</evidence>
<dbReference type="OrthoDB" id="10255013at2759"/>
<comment type="similarity">
    <text evidence="1">Belongs to the syntaxin family.</text>
</comment>
<reference evidence="4" key="1">
    <citation type="submission" date="2022-11" db="EMBL/GenBank/DDBJ databases">
        <authorList>
            <person name="Petersen C."/>
        </authorList>
    </citation>
    <scope>NUCLEOTIDE SEQUENCE</scope>
    <source>
        <strain evidence="4">IBT 26290</strain>
    </source>
</reference>
<dbReference type="RefSeq" id="XP_056542724.1">
    <property type="nucleotide sequence ID" value="XM_056687169.1"/>
</dbReference>
<dbReference type="GeneID" id="81426345"/>
<dbReference type="AlphaFoldDB" id="A0A9W9I3T6"/>
<dbReference type="GO" id="GO:0006906">
    <property type="term" value="P:vesicle fusion"/>
    <property type="evidence" value="ECO:0007669"/>
    <property type="project" value="TreeGrafter"/>
</dbReference>
<keyword evidence="5" id="KW-1185">Reference proteome</keyword>
<dbReference type="EMBL" id="JAPQKN010000003">
    <property type="protein sequence ID" value="KAJ5166263.1"/>
    <property type="molecule type" value="Genomic_DNA"/>
</dbReference>
<evidence type="ECO:0000313" key="5">
    <source>
        <dbReference type="Proteomes" id="UP001149163"/>
    </source>
</evidence>
<comment type="caution">
    <text evidence="4">The sequence shown here is derived from an EMBL/GenBank/DDBJ whole genome shotgun (WGS) entry which is preliminary data.</text>
</comment>
<dbReference type="GO" id="GO:0005484">
    <property type="term" value="F:SNAP receptor activity"/>
    <property type="evidence" value="ECO:0007669"/>
    <property type="project" value="TreeGrafter"/>
</dbReference>
<dbReference type="PROSITE" id="PS50192">
    <property type="entry name" value="T_SNARE"/>
    <property type="match status" value="1"/>
</dbReference>
<organism evidence="4 5">
    <name type="scientific">Penicillium canariense</name>
    <dbReference type="NCBI Taxonomy" id="189055"/>
    <lineage>
        <taxon>Eukaryota</taxon>
        <taxon>Fungi</taxon>
        <taxon>Dikarya</taxon>
        <taxon>Ascomycota</taxon>
        <taxon>Pezizomycotina</taxon>
        <taxon>Eurotiomycetes</taxon>
        <taxon>Eurotiomycetidae</taxon>
        <taxon>Eurotiales</taxon>
        <taxon>Aspergillaceae</taxon>
        <taxon>Penicillium</taxon>
    </lineage>
</organism>
<dbReference type="PANTHER" id="PTHR19957:SF380">
    <property type="entry name" value="SYNTAXIN FAMILY PROTEIN"/>
    <property type="match status" value="1"/>
</dbReference>
<evidence type="ECO:0000313" key="4">
    <source>
        <dbReference type="EMBL" id="KAJ5166263.1"/>
    </source>
</evidence>
<keyword evidence="2" id="KW-1133">Transmembrane helix</keyword>